<evidence type="ECO:0000259" key="4">
    <source>
        <dbReference type="PROSITE" id="PS50949"/>
    </source>
</evidence>
<accession>A0A1R4IAE8</accession>
<gene>
    <name evidence="5" type="ORF">FM119_00685</name>
</gene>
<dbReference type="OrthoDB" id="3864082at2"/>
<evidence type="ECO:0000313" key="5">
    <source>
        <dbReference type="EMBL" id="SJN16815.1"/>
    </source>
</evidence>
<dbReference type="Pfam" id="PF07729">
    <property type="entry name" value="FCD"/>
    <property type="match status" value="1"/>
</dbReference>
<evidence type="ECO:0000256" key="1">
    <source>
        <dbReference type="ARBA" id="ARBA00023015"/>
    </source>
</evidence>
<evidence type="ECO:0000313" key="6">
    <source>
        <dbReference type="Proteomes" id="UP000196778"/>
    </source>
</evidence>
<dbReference type="Pfam" id="PF00392">
    <property type="entry name" value="GntR"/>
    <property type="match status" value="1"/>
</dbReference>
<dbReference type="AlphaFoldDB" id="A0A1R4IAE8"/>
<keyword evidence="3" id="KW-0804">Transcription</keyword>
<dbReference type="SMART" id="SM00895">
    <property type="entry name" value="FCD"/>
    <property type="match status" value="1"/>
</dbReference>
<feature type="domain" description="HTH gntR-type" evidence="4">
    <location>
        <begin position="15"/>
        <end position="82"/>
    </location>
</feature>
<dbReference type="Gene3D" id="1.10.10.10">
    <property type="entry name" value="Winged helix-like DNA-binding domain superfamily/Winged helix DNA-binding domain"/>
    <property type="match status" value="1"/>
</dbReference>
<dbReference type="Proteomes" id="UP000196778">
    <property type="component" value="Unassembled WGS sequence"/>
</dbReference>
<dbReference type="InterPro" id="IPR008920">
    <property type="entry name" value="TF_FadR/GntR_C"/>
</dbReference>
<organism evidence="5 6">
    <name type="scientific">Mycetocola reblochoni REB411</name>
    <dbReference type="NCBI Taxonomy" id="1255698"/>
    <lineage>
        <taxon>Bacteria</taxon>
        <taxon>Bacillati</taxon>
        <taxon>Actinomycetota</taxon>
        <taxon>Actinomycetes</taxon>
        <taxon>Micrococcales</taxon>
        <taxon>Microbacteriaceae</taxon>
        <taxon>Mycetocola</taxon>
    </lineage>
</organism>
<dbReference type="EMBL" id="FUKR01000005">
    <property type="protein sequence ID" value="SJN16815.1"/>
    <property type="molecule type" value="Genomic_DNA"/>
</dbReference>
<protein>
    <submittedName>
        <fullName evidence="5">Transcriptional regulator, GntR family</fullName>
    </submittedName>
</protein>
<keyword evidence="6" id="KW-1185">Reference proteome</keyword>
<reference evidence="6" key="1">
    <citation type="submission" date="2017-02" db="EMBL/GenBank/DDBJ databases">
        <authorList>
            <person name="Dridi B."/>
        </authorList>
    </citation>
    <scope>NUCLEOTIDE SEQUENCE [LARGE SCALE GENOMIC DNA]</scope>
    <source>
        <strain evidence="6">EB411</strain>
    </source>
</reference>
<dbReference type="SUPFAM" id="SSF46785">
    <property type="entry name" value="Winged helix' DNA-binding domain"/>
    <property type="match status" value="1"/>
</dbReference>
<dbReference type="SMART" id="SM00345">
    <property type="entry name" value="HTH_GNTR"/>
    <property type="match status" value="1"/>
</dbReference>
<proteinExistence type="predicted"/>
<dbReference type="Gene3D" id="1.20.120.530">
    <property type="entry name" value="GntR ligand-binding domain-like"/>
    <property type="match status" value="1"/>
</dbReference>
<dbReference type="SUPFAM" id="SSF48008">
    <property type="entry name" value="GntR ligand-binding domain-like"/>
    <property type="match status" value="1"/>
</dbReference>
<dbReference type="InterPro" id="IPR036388">
    <property type="entry name" value="WH-like_DNA-bd_sf"/>
</dbReference>
<evidence type="ECO:0000256" key="2">
    <source>
        <dbReference type="ARBA" id="ARBA00023125"/>
    </source>
</evidence>
<dbReference type="InterPro" id="IPR011711">
    <property type="entry name" value="GntR_C"/>
</dbReference>
<dbReference type="InterPro" id="IPR000524">
    <property type="entry name" value="Tscrpt_reg_HTH_GntR"/>
</dbReference>
<dbReference type="PANTHER" id="PTHR43537">
    <property type="entry name" value="TRANSCRIPTIONAL REGULATOR, GNTR FAMILY"/>
    <property type="match status" value="1"/>
</dbReference>
<keyword evidence="1" id="KW-0805">Transcription regulation</keyword>
<dbReference type="CDD" id="cd07377">
    <property type="entry name" value="WHTH_GntR"/>
    <property type="match status" value="1"/>
</dbReference>
<keyword evidence="2" id="KW-0238">DNA-binding</keyword>
<evidence type="ECO:0000256" key="3">
    <source>
        <dbReference type="ARBA" id="ARBA00023163"/>
    </source>
</evidence>
<dbReference type="GO" id="GO:0003677">
    <property type="term" value="F:DNA binding"/>
    <property type="evidence" value="ECO:0007669"/>
    <property type="project" value="UniProtKB-KW"/>
</dbReference>
<sequence>MSRQQGASPAGIDRRGLRDRVYDMILRKLLEGEIPAGARLSIDSMAKVLNVSPTPVREALVELERTGLVTREALKGYRVAPPLNTEQLEELFQARTVLEVEAARLAGAHVPAMLPELRERQRRHSEEGDRILARGSADEPVPLQLTQDYFQSDFEFHRAVFEHSGNRYLVGMYESLGALTHRMRQAVVRGPDDVTEAAAEHLAVVLAYEAGDVDGAVEAMRAHIANVRQRSMAASGDGV</sequence>
<dbReference type="RefSeq" id="WP_087135772.1">
    <property type="nucleotide sequence ID" value="NZ_FUKR01000005.1"/>
</dbReference>
<dbReference type="GO" id="GO:0003700">
    <property type="term" value="F:DNA-binding transcription factor activity"/>
    <property type="evidence" value="ECO:0007669"/>
    <property type="project" value="InterPro"/>
</dbReference>
<dbReference type="InterPro" id="IPR036390">
    <property type="entry name" value="WH_DNA-bd_sf"/>
</dbReference>
<dbReference type="PROSITE" id="PS50949">
    <property type="entry name" value="HTH_GNTR"/>
    <property type="match status" value="1"/>
</dbReference>
<dbReference type="PANTHER" id="PTHR43537:SF52">
    <property type="entry name" value="FATTY ACID METABOLISM REGULATOR PROTEIN"/>
    <property type="match status" value="1"/>
</dbReference>
<name>A0A1R4IAE8_9MICO</name>